<proteinExistence type="inferred from homology"/>
<feature type="domain" description="ABC transmembrane type-1" evidence="9">
    <location>
        <begin position="22"/>
        <end position="210"/>
    </location>
</feature>
<feature type="transmembrane region" description="Helical" evidence="8">
    <location>
        <begin position="26"/>
        <end position="48"/>
    </location>
</feature>
<dbReference type="InterPro" id="IPR035906">
    <property type="entry name" value="MetI-like_sf"/>
</dbReference>
<sequence>MNVINEFIHVAEITCPMLLQGLGITIAVSVLSIVIALVLGMILSYVCLFKIKAASKAARIFIKIFRCTPFMVQVYIAYYGLPAIGINVNAFWTGVIILGLYTAAYVSVILESGYNAVPIGQYESAFAGGMGRFQMMKRIIMPQALRVVIPSLTGQLIQTVKDSSILSIITVAEMTMMTKEAIGITFSPLFVYVCAAVFYWALNLIIEFTSKRIEKRCNRAEL</sequence>
<keyword evidence="4 8" id="KW-0812">Transmembrane</keyword>
<dbReference type="GO" id="GO:0006865">
    <property type="term" value="P:amino acid transport"/>
    <property type="evidence" value="ECO:0007669"/>
    <property type="project" value="UniProtKB-KW"/>
</dbReference>
<dbReference type="PROSITE" id="PS50928">
    <property type="entry name" value="ABC_TM1"/>
    <property type="match status" value="1"/>
</dbReference>
<dbReference type="Pfam" id="PF00528">
    <property type="entry name" value="BPD_transp_1"/>
    <property type="match status" value="1"/>
</dbReference>
<dbReference type="CDD" id="cd06261">
    <property type="entry name" value="TM_PBP2"/>
    <property type="match status" value="1"/>
</dbReference>
<keyword evidence="6 8" id="KW-1133">Transmembrane helix</keyword>
<dbReference type="EMBL" id="DVNB01000035">
    <property type="protein sequence ID" value="HIU56865.1"/>
    <property type="molecule type" value="Genomic_DNA"/>
</dbReference>
<comment type="subcellular location">
    <subcellularLocation>
        <location evidence="1 8">Cell membrane</location>
        <topology evidence="1 8">Multi-pass membrane protein</topology>
    </subcellularLocation>
</comment>
<evidence type="ECO:0000256" key="4">
    <source>
        <dbReference type="ARBA" id="ARBA00022692"/>
    </source>
</evidence>
<dbReference type="Gene3D" id="1.10.3720.10">
    <property type="entry name" value="MetI-like"/>
    <property type="match status" value="1"/>
</dbReference>
<accession>A0A9D1MAZ7</accession>
<keyword evidence="3" id="KW-1003">Cell membrane</keyword>
<dbReference type="InterPro" id="IPR010065">
    <property type="entry name" value="AA_ABC_transptr_permease_3TM"/>
</dbReference>
<comment type="caution">
    <text evidence="10">The sequence shown here is derived from an EMBL/GenBank/DDBJ whole genome shotgun (WGS) entry which is preliminary data.</text>
</comment>
<dbReference type="Proteomes" id="UP000824109">
    <property type="component" value="Unassembled WGS sequence"/>
</dbReference>
<evidence type="ECO:0000256" key="6">
    <source>
        <dbReference type="ARBA" id="ARBA00022989"/>
    </source>
</evidence>
<feature type="transmembrane region" description="Helical" evidence="8">
    <location>
        <begin position="181"/>
        <end position="206"/>
    </location>
</feature>
<dbReference type="GO" id="GO:0043190">
    <property type="term" value="C:ATP-binding cassette (ABC) transporter complex"/>
    <property type="evidence" value="ECO:0007669"/>
    <property type="project" value="InterPro"/>
</dbReference>
<feature type="transmembrane region" description="Helical" evidence="8">
    <location>
        <begin position="90"/>
        <end position="110"/>
    </location>
</feature>
<keyword evidence="5" id="KW-0029">Amino-acid transport</keyword>
<evidence type="ECO:0000256" key="2">
    <source>
        <dbReference type="ARBA" id="ARBA00022448"/>
    </source>
</evidence>
<reference evidence="10" key="1">
    <citation type="submission" date="2020-10" db="EMBL/GenBank/DDBJ databases">
        <authorList>
            <person name="Gilroy R."/>
        </authorList>
    </citation>
    <scope>NUCLEOTIDE SEQUENCE</scope>
    <source>
        <strain evidence="10">USAMLcec3-3695</strain>
    </source>
</reference>
<dbReference type="InterPro" id="IPR043429">
    <property type="entry name" value="ArtM/GltK/GlnP/TcyL/YhdX-like"/>
</dbReference>
<evidence type="ECO:0000256" key="7">
    <source>
        <dbReference type="ARBA" id="ARBA00023136"/>
    </source>
</evidence>
<evidence type="ECO:0000256" key="3">
    <source>
        <dbReference type="ARBA" id="ARBA00022475"/>
    </source>
</evidence>
<dbReference type="GO" id="GO:0022857">
    <property type="term" value="F:transmembrane transporter activity"/>
    <property type="evidence" value="ECO:0007669"/>
    <property type="project" value="InterPro"/>
</dbReference>
<evidence type="ECO:0000256" key="5">
    <source>
        <dbReference type="ARBA" id="ARBA00022970"/>
    </source>
</evidence>
<dbReference type="PANTHER" id="PTHR30614">
    <property type="entry name" value="MEMBRANE COMPONENT OF AMINO ACID ABC TRANSPORTER"/>
    <property type="match status" value="1"/>
</dbReference>
<dbReference type="NCBIfam" id="TIGR01726">
    <property type="entry name" value="HEQRo_perm_3TM"/>
    <property type="match status" value="1"/>
</dbReference>
<gene>
    <name evidence="10" type="ORF">IAA61_03505</name>
</gene>
<evidence type="ECO:0000256" key="8">
    <source>
        <dbReference type="RuleBase" id="RU363032"/>
    </source>
</evidence>
<keyword evidence="2 8" id="KW-0813">Transport</keyword>
<protein>
    <submittedName>
        <fullName evidence="10">Amino acid ABC transporter permease</fullName>
    </submittedName>
</protein>
<reference evidence="10" key="2">
    <citation type="journal article" date="2021" name="PeerJ">
        <title>Extensive microbial diversity within the chicken gut microbiome revealed by metagenomics and culture.</title>
        <authorList>
            <person name="Gilroy R."/>
            <person name="Ravi A."/>
            <person name="Getino M."/>
            <person name="Pursley I."/>
            <person name="Horton D.L."/>
            <person name="Alikhan N.F."/>
            <person name="Baker D."/>
            <person name="Gharbi K."/>
            <person name="Hall N."/>
            <person name="Watson M."/>
            <person name="Adriaenssens E.M."/>
            <person name="Foster-Nyarko E."/>
            <person name="Jarju S."/>
            <person name="Secka A."/>
            <person name="Antonio M."/>
            <person name="Oren A."/>
            <person name="Chaudhuri R.R."/>
            <person name="La Ragione R."/>
            <person name="Hildebrand F."/>
            <person name="Pallen M.J."/>
        </authorList>
    </citation>
    <scope>NUCLEOTIDE SEQUENCE</scope>
    <source>
        <strain evidence="10">USAMLcec3-3695</strain>
    </source>
</reference>
<keyword evidence="7 8" id="KW-0472">Membrane</keyword>
<evidence type="ECO:0000313" key="11">
    <source>
        <dbReference type="Proteomes" id="UP000824109"/>
    </source>
</evidence>
<evidence type="ECO:0000313" key="10">
    <source>
        <dbReference type="EMBL" id="HIU56865.1"/>
    </source>
</evidence>
<dbReference type="PANTHER" id="PTHR30614:SF0">
    <property type="entry name" value="L-CYSTINE TRANSPORT SYSTEM PERMEASE PROTEIN TCYL"/>
    <property type="match status" value="1"/>
</dbReference>
<evidence type="ECO:0000259" key="9">
    <source>
        <dbReference type="PROSITE" id="PS50928"/>
    </source>
</evidence>
<dbReference type="InterPro" id="IPR000515">
    <property type="entry name" value="MetI-like"/>
</dbReference>
<organism evidence="10 11">
    <name type="scientific">Candidatus Ornithomonoglobus merdipullorum</name>
    <dbReference type="NCBI Taxonomy" id="2840895"/>
    <lineage>
        <taxon>Bacteria</taxon>
        <taxon>Bacillati</taxon>
        <taxon>Bacillota</taxon>
        <taxon>Clostridia</taxon>
        <taxon>Candidatus Ornithomonoglobus</taxon>
    </lineage>
</organism>
<evidence type="ECO:0000256" key="1">
    <source>
        <dbReference type="ARBA" id="ARBA00004651"/>
    </source>
</evidence>
<dbReference type="AlphaFoldDB" id="A0A9D1MAZ7"/>
<dbReference type="SUPFAM" id="SSF161098">
    <property type="entry name" value="MetI-like"/>
    <property type="match status" value="1"/>
</dbReference>
<comment type="similarity">
    <text evidence="8">Belongs to the binding-protein-dependent transport system permease family.</text>
</comment>
<name>A0A9D1MAZ7_9FIRM</name>